<reference evidence="1" key="1">
    <citation type="submission" date="2022-04" db="EMBL/GenBank/DDBJ databases">
        <title>Carnegiea gigantea Genome sequencing and assembly v2.</title>
        <authorList>
            <person name="Copetti D."/>
            <person name="Sanderson M.J."/>
            <person name="Burquez A."/>
            <person name="Wojciechowski M.F."/>
        </authorList>
    </citation>
    <scope>NUCLEOTIDE SEQUENCE</scope>
    <source>
        <strain evidence="1">SGP5-SGP5p</strain>
        <tissue evidence="1">Aerial part</tissue>
    </source>
</reference>
<dbReference type="InterPro" id="IPR036691">
    <property type="entry name" value="Endo/exonu/phosph_ase_sf"/>
</dbReference>
<gene>
    <name evidence="1" type="ORF">Cgig2_033179</name>
</gene>
<organism evidence="1 2">
    <name type="scientific">Carnegiea gigantea</name>
    <dbReference type="NCBI Taxonomy" id="171969"/>
    <lineage>
        <taxon>Eukaryota</taxon>
        <taxon>Viridiplantae</taxon>
        <taxon>Streptophyta</taxon>
        <taxon>Embryophyta</taxon>
        <taxon>Tracheophyta</taxon>
        <taxon>Spermatophyta</taxon>
        <taxon>Magnoliopsida</taxon>
        <taxon>eudicotyledons</taxon>
        <taxon>Gunneridae</taxon>
        <taxon>Pentapetalae</taxon>
        <taxon>Caryophyllales</taxon>
        <taxon>Cactineae</taxon>
        <taxon>Cactaceae</taxon>
        <taxon>Cactoideae</taxon>
        <taxon>Echinocereeae</taxon>
        <taxon>Carnegiea</taxon>
    </lineage>
</organism>
<keyword evidence="2" id="KW-1185">Reference proteome</keyword>
<dbReference type="AlphaFoldDB" id="A0A9Q1Q6X8"/>
<dbReference type="OrthoDB" id="1906820at2759"/>
<protein>
    <recommendedName>
        <fullName evidence="3">RNase H type-1 domain-containing protein</fullName>
    </recommendedName>
</protein>
<name>A0A9Q1Q6X8_9CARY</name>
<dbReference type="Proteomes" id="UP001153076">
    <property type="component" value="Unassembled WGS sequence"/>
</dbReference>
<accession>A0A9Q1Q6X8</accession>
<evidence type="ECO:0000313" key="2">
    <source>
        <dbReference type="Proteomes" id="UP001153076"/>
    </source>
</evidence>
<evidence type="ECO:0008006" key="3">
    <source>
        <dbReference type="Google" id="ProtNLM"/>
    </source>
</evidence>
<evidence type="ECO:0000313" key="1">
    <source>
        <dbReference type="EMBL" id="KAJ8431337.1"/>
    </source>
</evidence>
<comment type="caution">
    <text evidence="1">The sequence shown here is derived from an EMBL/GenBank/DDBJ whole genome shotgun (WGS) entry which is preliminary data.</text>
</comment>
<sequence>MLVETKRSKQEMDVILPERGDFYGIFVAARGYEFTWCNYQLNRVVIKERLDCFCAHADWSLLFPNAWVTHVDFDISDHLHVHLKCSLSVPNHGERKRCIHFENMWFTRSSCHKVALSAWESPSRLDKPEDITDIVTKFLRILFTSAGTLTWSGFVFYNPDKNLGIPSKKAMEFVRSYQEYRVKEMHETGSPPSKSWKPPVDECVKLNFDKRQVGNSCWGCGLVIRNHVGDALLARAKHRYGFAGALVEEACSCLHSLRCAFEYRIWCIVVQEDSLPLIQHLKSCTVNLRQFFPFLLVVF</sequence>
<dbReference type="SUPFAM" id="SSF56219">
    <property type="entry name" value="DNase I-like"/>
    <property type="match status" value="1"/>
</dbReference>
<proteinExistence type="predicted"/>
<dbReference type="EMBL" id="JAKOGI010000695">
    <property type="protein sequence ID" value="KAJ8431337.1"/>
    <property type="molecule type" value="Genomic_DNA"/>
</dbReference>
<dbReference type="PANTHER" id="PTHR33710:SF62">
    <property type="entry name" value="DUF4283 DOMAIN PROTEIN"/>
    <property type="match status" value="1"/>
</dbReference>
<dbReference type="PANTHER" id="PTHR33710">
    <property type="entry name" value="BNAC02G09200D PROTEIN"/>
    <property type="match status" value="1"/>
</dbReference>